<name>A0A8T1NHE7_CARIL</name>
<dbReference type="Proteomes" id="UP000811609">
    <property type="component" value="Chromosome 13"/>
</dbReference>
<evidence type="ECO:0000313" key="2">
    <source>
        <dbReference type="Proteomes" id="UP000811609"/>
    </source>
</evidence>
<evidence type="ECO:0000313" key="1">
    <source>
        <dbReference type="EMBL" id="KAG6631069.1"/>
    </source>
</evidence>
<comment type="caution">
    <text evidence="1">The sequence shown here is derived from an EMBL/GenBank/DDBJ whole genome shotgun (WGS) entry which is preliminary data.</text>
</comment>
<keyword evidence="2" id="KW-1185">Reference proteome</keyword>
<gene>
    <name evidence="1" type="ORF">CIPAW_13G064800</name>
</gene>
<accession>A0A8T1NHE7</accession>
<proteinExistence type="predicted"/>
<sequence length="110" mass="12653">MLCWYHFVGGTIQDKPPKKIKLEEGMRQMGFGIEGKFRGLHNKAKGSERLGMMVEGTCVGLCINKWRRRNETECCGGNEASRTVWRSWHLRYYDVSVIYMTFNVVGGCLL</sequence>
<dbReference type="EMBL" id="CM031821">
    <property type="protein sequence ID" value="KAG6631069.1"/>
    <property type="molecule type" value="Genomic_DNA"/>
</dbReference>
<organism evidence="1 2">
    <name type="scientific">Carya illinoinensis</name>
    <name type="common">Pecan</name>
    <dbReference type="NCBI Taxonomy" id="32201"/>
    <lineage>
        <taxon>Eukaryota</taxon>
        <taxon>Viridiplantae</taxon>
        <taxon>Streptophyta</taxon>
        <taxon>Embryophyta</taxon>
        <taxon>Tracheophyta</taxon>
        <taxon>Spermatophyta</taxon>
        <taxon>Magnoliopsida</taxon>
        <taxon>eudicotyledons</taxon>
        <taxon>Gunneridae</taxon>
        <taxon>Pentapetalae</taxon>
        <taxon>rosids</taxon>
        <taxon>fabids</taxon>
        <taxon>Fagales</taxon>
        <taxon>Juglandaceae</taxon>
        <taxon>Carya</taxon>
    </lineage>
</organism>
<dbReference type="AlphaFoldDB" id="A0A8T1NHE7"/>
<protein>
    <submittedName>
        <fullName evidence="1">Uncharacterized protein</fullName>
    </submittedName>
</protein>
<reference evidence="1" key="1">
    <citation type="submission" date="2020-12" db="EMBL/GenBank/DDBJ databases">
        <title>WGS assembly of Carya illinoinensis cv. Pawnee.</title>
        <authorList>
            <person name="Platts A."/>
            <person name="Shu S."/>
            <person name="Wright S."/>
            <person name="Barry K."/>
            <person name="Edger P."/>
            <person name="Pires J.C."/>
            <person name="Schmutz J."/>
        </authorList>
    </citation>
    <scope>NUCLEOTIDE SEQUENCE</scope>
    <source>
        <tissue evidence="1">Leaf</tissue>
    </source>
</reference>